<name>A0A1C4UAQ8_MICVI</name>
<dbReference type="Proteomes" id="UP000198242">
    <property type="component" value="Chromosome I"/>
</dbReference>
<organism evidence="2 3">
    <name type="scientific">Micromonospora viridifaciens</name>
    <dbReference type="NCBI Taxonomy" id="1881"/>
    <lineage>
        <taxon>Bacteria</taxon>
        <taxon>Bacillati</taxon>
        <taxon>Actinomycetota</taxon>
        <taxon>Actinomycetes</taxon>
        <taxon>Micromonosporales</taxon>
        <taxon>Micromonosporaceae</taxon>
        <taxon>Micromonospora</taxon>
    </lineage>
</organism>
<accession>A0A1C4UAQ8</accession>
<protein>
    <submittedName>
        <fullName evidence="2">Uncharacterized protein</fullName>
    </submittedName>
</protein>
<feature type="transmembrane region" description="Helical" evidence="1">
    <location>
        <begin position="66"/>
        <end position="90"/>
    </location>
</feature>
<keyword evidence="3" id="KW-1185">Reference proteome</keyword>
<reference evidence="3" key="1">
    <citation type="submission" date="2016-06" db="EMBL/GenBank/DDBJ databases">
        <authorList>
            <person name="Varghese N."/>
            <person name="Submissions Spin"/>
        </authorList>
    </citation>
    <scope>NUCLEOTIDE SEQUENCE [LARGE SCALE GENOMIC DNA]</scope>
    <source>
        <strain evidence="3">DSM 43909</strain>
    </source>
</reference>
<proteinExistence type="predicted"/>
<sequence>MSLTRHYRRLLLAYPRAYRRERGEEMIGVLLDRAPAGRTRPTVREAFDLVRGGLRCRLGRPASRTVGVWALLTALICGLFSASLAARLAWETSRPQPDRAEVAAIFAEAFPGHRLDDDSVYIDPALFVFYSQPLQWRSLKPMLFGDGGEYQEGMASASAIGPAPVPETEALATARQRLWAAGWRVYEPNSKRVAAVCSPPCESAIEPADVVLLARQGDTVLRATFHGPSYGSYLGLEVQRATPPAVLPAAVLAGLVGGGLAWLAFAWASRRTEGRRAVRPLFGIAFFLWWMPPLLSTGSLLPHHFDEPHPSWHPLWEWLGQPTGSLLFLVGAACALTVLAVAVVAGRDPEPIPAQVST</sequence>
<keyword evidence="1" id="KW-1133">Transmembrane helix</keyword>
<feature type="transmembrane region" description="Helical" evidence="1">
    <location>
        <begin position="281"/>
        <end position="305"/>
    </location>
</feature>
<keyword evidence="1" id="KW-0812">Transmembrane</keyword>
<evidence type="ECO:0000313" key="3">
    <source>
        <dbReference type="Proteomes" id="UP000198242"/>
    </source>
</evidence>
<feature type="transmembrane region" description="Helical" evidence="1">
    <location>
        <begin position="325"/>
        <end position="345"/>
    </location>
</feature>
<evidence type="ECO:0000256" key="1">
    <source>
        <dbReference type="SAM" id="Phobius"/>
    </source>
</evidence>
<evidence type="ECO:0000313" key="2">
    <source>
        <dbReference type="EMBL" id="SCE68742.1"/>
    </source>
</evidence>
<keyword evidence="1" id="KW-0472">Membrane</keyword>
<dbReference type="EMBL" id="LT607411">
    <property type="protein sequence ID" value="SCE68742.1"/>
    <property type="molecule type" value="Genomic_DNA"/>
</dbReference>
<dbReference type="RefSeq" id="WP_089004637.1">
    <property type="nucleotide sequence ID" value="NZ_LT607411.1"/>
</dbReference>
<dbReference type="OrthoDB" id="3397817at2"/>
<dbReference type="AlphaFoldDB" id="A0A1C4UAQ8"/>
<feature type="transmembrane region" description="Helical" evidence="1">
    <location>
        <begin position="246"/>
        <end position="269"/>
    </location>
</feature>
<gene>
    <name evidence="2" type="ORF">GA0074695_0312</name>
</gene>